<dbReference type="GO" id="GO:0009423">
    <property type="term" value="P:chorismate biosynthetic process"/>
    <property type="evidence" value="ECO:0007669"/>
    <property type="project" value="UniProtKB-UniRule"/>
</dbReference>
<feature type="binding site" evidence="7">
    <location>
        <position position="321"/>
    </location>
    <ligand>
        <name>phosphoenolpyruvate</name>
        <dbReference type="ChEBI" id="CHEBI:58702"/>
    </ligand>
</feature>
<protein>
    <recommendedName>
        <fullName evidence="7">3-phosphoshikimate 1-carboxyvinyltransferase</fullName>
        <ecNumber evidence="7">2.5.1.19</ecNumber>
    </recommendedName>
    <alternativeName>
        <fullName evidence="7">5-enolpyruvylshikimate-3-phosphate synthase</fullName>
        <shortName evidence="7">EPSP synthase</shortName>
        <shortName evidence="7">EPSPS</shortName>
    </alternativeName>
</protein>
<sequence>MNITITPNLLSGSITPPPSKSQAHRLLIAAALSPGVSVLSNVALSQDIEATIRCLEALGASFRWEGATLAVTGLAGRPSAGGRLPELDCGESGSTLRFLIPIALALRGGGRFTGHGRLMERPQGPYFDLFREKGIAFAQQDGVLTVGGTLTPGVYALPGNVSSQFVTGLLYALPLLSGTSEIRLTTALESRGYVDMTLEVLRGFGVAVEEHDGSFLVPGGGVFRAHDQAVEADWSNAAFWYAAALLDSDVNIQGLEPHSTQGDAAIAGYYWTLARPAEAEIDVSGCPDLVPPLAVMAALRGDGMVTRLVNAARLRIKESDRLATVTEVLNALGAAVEEHPDYLVIRGRDILPGGVTVSGHNDHRIAMMAAIAATGCEAPVTITGAECVKKSYPNFWEDYEALGGSIVRTECEEAAPCDI</sequence>
<dbReference type="PROSITE" id="PS00885">
    <property type="entry name" value="EPSP_SYNTHASE_2"/>
    <property type="match status" value="1"/>
</dbReference>
<dbReference type="GO" id="GO:0009073">
    <property type="term" value="P:aromatic amino acid family biosynthetic process"/>
    <property type="evidence" value="ECO:0007669"/>
    <property type="project" value="UniProtKB-KW"/>
</dbReference>
<dbReference type="PIRSF" id="PIRSF000505">
    <property type="entry name" value="EPSPS"/>
    <property type="match status" value="1"/>
</dbReference>
<dbReference type="SUPFAM" id="SSF55205">
    <property type="entry name" value="EPT/RTPC-like"/>
    <property type="match status" value="1"/>
</dbReference>
<evidence type="ECO:0000313" key="10">
    <source>
        <dbReference type="Proteomes" id="UP000886824"/>
    </source>
</evidence>
<comment type="catalytic activity">
    <reaction evidence="6">
        <text>3-phosphoshikimate + phosphoenolpyruvate = 5-O-(1-carboxyvinyl)-3-phosphoshikimate + phosphate</text>
        <dbReference type="Rhea" id="RHEA:21256"/>
        <dbReference type="ChEBI" id="CHEBI:43474"/>
        <dbReference type="ChEBI" id="CHEBI:57701"/>
        <dbReference type="ChEBI" id="CHEBI:58702"/>
        <dbReference type="ChEBI" id="CHEBI:145989"/>
        <dbReference type="EC" id="2.5.1.19"/>
    </reaction>
    <physiologicalReaction direction="left-to-right" evidence="6">
        <dbReference type="Rhea" id="RHEA:21257"/>
    </physiologicalReaction>
</comment>
<dbReference type="PANTHER" id="PTHR21090:SF5">
    <property type="entry name" value="PENTAFUNCTIONAL AROM POLYPEPTIDE"/>
    <property type="match status" value="1"/>
</dbReference>
<feature type="binding site" evidence="7">
    <location>
        <position position="390"/>
    </location>
    <ligand>
        <name>phosphoenolpyruvate</name>
        <dbReference type="ChEBI" id="CHEBI:58702"/>
    </ligand>
</feature>
<dbReference type="AlphaFoldDB" id="A0A9D1Z6A0"/>
<evidence type="ECO:0000256" key="4">
    <source>
        <dbReference type="ARBA" id="ARBA00022679"/>
    </source>
</evidence>
<dbReference type="EC" id="2.5.1.19" evidence="7"/>
<dbReference type="PANTHER" id="PTHR21090">
    <property type="entry name" value="AROM/DEHYDROQUINATE SYNTHASE"/>
    <property type="match status" value="1"/>
</dbReference>
<evidence type="ECO:0000256" key="1">
    <source>
        <dbReference type="ARBA" id="ARBA00004811"/>
    </source>
</evidence>
<keyword evidence="4 7" id="KW-0808">Transferase</keyword>
<feature type="binding site" evidence="7">
    <location>
        <position position="163"/>
    </location>
    <ligand>
        <name>3-phosphoshikimate</name>
        <dbReference type="ChEBI" id="CHEBI:145989"/>
    </ligand>
</feature>
<comment type="similarity">
    <text evidence="2 7">Belongs to the EPSP synthase family.</text>
</comment>
<keyword evidence="3 7" id="KW-0028">Amino-acid biosynthesis</keyword>
<comment type="caution">
    <text evidence="7">Lacks conserved residue(s) required for the propagation of feature annotation.</text>
</comment>
<gene>
    <name evidence="7" type="primary">aroA</name>
    <name evidence="9" type="ORF">H9826_08705</name>
</gene>
<feature type="binding site" evidence="7">
    <location>
        <position position="162"/>
    </location>
    <ligand>
        <name>3-phosphoshikimate</name>
        <dbReference type="ChEBI" id="CHEBI:145989"/>
    </ligand>
</feature>
<feature type="binding site" evidence="7">
    <location>
        <position position="20"/>
    </location>
    <ligand>
        <name>3-phosphoshikimate</name>
        <dbReference type="ChEBI" id="CHEBI:145989"/>
    </ligand>
</feature>
<evidence type="ECO:0000256" key="3">
    <source>
        <dbReference type="ARBA" id="ARBA00022605"/>
    </source>
</evidence>
<comment type="subunit">
    <text evidence="7">Monomer.</text>
</comment>
<evidence type="ECO:0000256" key="6">
    <source>
        <dbReference type="ARBA" id="ARBA00044633"/>
    </source>
</evidence>
<feature type="binding site" evidence="7">
    <location>
        <position position="190"/>
    </location>
    <ligand>
        <name>3-phosphoshikimate</name>
        <dbReference type="ChEBI" id="CHEBI:145989"/>
    </ligand>
</feature>
<proteinExistence type="inferred from homology"/>
<comment type="subcellular location">
    <subcellularLocation>
        <location evidence="7">Cytoplasm</location>
    </subcellularLocation>
</comment>
<feature type="binding site" evidence="7">
    <location>
        <position position="164"/>
    </location>
    <ligand>
        <name>phosphoenolpyruvate</name>
        <dbReference type="ChEBI" id="CHEBI:58702"/>
    </ligand>
</feature>
<dbReference type="Proteomes" id="UP000886824">
    <property type="component" value="Unassembled WGS sequence"/>
</dbReference>
<comment type="function">
    <text evidence="7">Catalyzes the transfer of the enolpyruvyl moiety of phosphoenolpyruvate (PEP) to the 5-hydroxyl of shikimate-3-phosphate (S3P) to produce enolpyruvyl shikimate-3-phosphate and inorganic phosphate.</text>
</comment>
<organism evidence="9 10">
    <name type="scientific">Candidatus Intestinimonas merdavium</name>
    <dbReference type="NCBI Taxonomy" id="2838622"/>
    <lineage>
        <taxon>Bacteria</taxon>
        <taxon>Bacillati</taxon>
        <taxon>Bacillota</taxon>
        <taxon>Clostridia</taxon>
        <taxon>Eubacteriales</taxon>
        <taxon>Intestinimonas</taxon>
    </lineage>
</organism>
<accession>A0A9D1Z6A0</accession>
<feature type="binding site" evidence="7">
    <location>
        <position position="25"/>
    </location>
    <ligand>
        <name>3-phosphoshikimate</name>
        <dbReference type="ChEBI" id="CHEBI:145989"/>
    </ligand>
</feature>
<comment type="caution">
    <text evidence="9">The sequence shown here is derived from an EMBL/GenBank/DDBJ whole genome shotgun (WGS) entry which is preliminary data.</text>
</comment>
<dbReference type="InterPro" id="IPR001986">
    <property type="entry name" value="Enolpyruvate_Tfrase_dom"/>
</dbReference>
<dbReference type="Gene3D" id="3.65.10.10">
    <property type="entry name" value="Enolpyruvate transferase domain"/>
    <property type="match status" value="2"/>
</dbReference>
<evidence type="ECO:0000313" key="9">
    <source>
        <dbReference type="EMBL" id="HIY74035.1"/>
    </source>
</evidence>
<evidence type="ECO:0000256" key="2">
    <source>
        <dbReference type="ARBA" id="ARBA00009948"/>
    </source>
</evidence>
<dbReference type="InterPro" id="IPR023193">
    <property type="entry name" value="EPSP_synthase_CS"/>
</dbReference>
<reference evidence="9" key="2">
    <citation type="submission" date="2021-04" db="EMBL/GenBank/DDBJ databases">
        <authorList>
            <person name="Gilroy R."/>
        </authorList>
    </citation>
    <scope>NUCLEOTIDE SEQUENCE</scope>
    <source>
        <strain evidence="9">CHK33-7979</strain>
    </source>
</reference>
<dbReference type="HAMAP" id="MF_00210">
    <property type="entry name" value="EPSP_synth"/>
    <property type="match status" value="1"/>
</dbReference>
<evidence type="ECO:0000259" key="8">
    <source>
        <dbReference type="Pfam" id="PF00275"/>
    </source>
</evidence>
<dbReference type="InterPro" id="IPR006264">
    <property type="entry name" value="EPSP_synthase"/>
</dbReference>
<dbReference type="EMBL" id="DXCX01000088">
    <property type="protein sequence ID" value="HIY74035.1"/>
    <property type="molecule type" value="Genomic_DNA"/>
</dbReference>
<name>A0A9D1Z6A0_9FIRM</name>
<feature type="binding site" evidence="7">
    <location>
        <position position="364"/>
    </location>
    <ligand>
        <name>phosphoenolpyruvate</name>
        <dbReference type="ChEBI" id="CHEBI:58702"/>
    </ligand>
</feature>
<feature type="binding site" evidence="7">
    <location>
        <position position="93"/>
    </location>
    <ligand>
        <name>phosphoenolpyruvate</name>
        <dbReference type="ChEBI" id="CHEBI:58702"/>
    </ligand>
</feature>
<reference evidence="9" key="1">
    <citation type="journal article" date="2021" name="PeerJ">
        <title>Extensive microbial diversity within the chicken gut microbiome revealed by metagenomics and culture.</title>
        <authorList>
            <person name="Gilroy R."/>
            <person name="Ravi A."/>
            <person name="Getino M."/>
            <person name="Pursley I."/>
            <person name="Horton D.L."/>
            <person name="Alikhan N.F."/>
            <person name="Baker D."/>
            <person name="Gharbi K."/>
            <person name="Hall N."/>
            <person name="Watson M."/>
            <person name="Adriaenssens E.M."/>
            <person name="Foster-Nyarko E."/>
            <person name="Jarju S."/>
            <person name="Secka A."/>
            <person name="Antonio M."/>
            <person name="Oren A."/>
            <person name="Chaudhuri R.R."/>
            <person name="La Ragione R."/>
            <person name="Hildebrand F."/>
            <person name="Pallen M.J."/>
        </authorList>
    </citation>
    <scope>NUCLEOTIDE SEQUENCE</scope>
    <source>
        <strain evidence="9">CHK33-7979</strain>
    </source>
</reference>
<dbReference type="GO" id="GO:0008652">
    <property type="term" value="P:amino acid biosynthetic process"/>
    <property type="evidence" value="ECO:0007669"/>
    <property type="project" value="UniProtKB-KW"/>
</dbReference>
<comment type="pathway">
    <text evidence="1 7">Metabolic intermediate biosynthesis; chorismate biosynthesis; chorismate from D-erythrose 4-phosphate and phosphoenolpyruvate: step 6/7.</text>
</comment>
<evidence type="ECO:0000256" key="5">
    <source>
        <dbReference type="ARBA" id="ARBA00023141"/>
    </source>
</evidence>
<evidence type="ECO:0000256" key="7">
    <source>
        <dbReference type="HAMAP-Rule" id="MF_00210"/>
    </source>
</evidence>
<feature type="binding site" evidence="7">
    <location>
        <position position="288"/>
    </location>
    <ligand>
        <name>3-phosphoshikimate</name>
        <dbReference type="ChEBI" id="CHEBI:145989"/>
    </ligand>
</feature>
<dbReference type="GO" id="GO:0003866">
    <property type="term" value="F:3-phosphoshikimate 1-carboxyvinyltransferase activity"/>
    <property type="evidence" value="ECO:0007669"/>
    <property type="project" value="UniProtKB-UniRule"/>
</dbReference>
<keyword evidence="7" id="KW-0963">Cytoplasm</keyword>
<keyword evidence="5 7" id="KW-0057">Aromatic amino acid biosynthesis</keyword>
<feature type="binding site" evidence="7">
    <location>
        <position position="121"/>
    </location>
    <ligand>
        <name>phosphoenolpyruvate</name>
        <dbReference type="ChEBI" id="CHEBI:58702"/>
    </ligand>
</feature>
<feature type="binding site" evidence="7">
    <location>
        <position position="317"/>
    </location>
    <ligand>
        <name>3-phosphoshikimate</name>
        <dbReference type="ChEBI" id="CHEBI:145989"/>
    </ligand>
</feature>
<dbReference type="InterPro" id="IPR013792">
    <property type="entry name" value="RNA3'P_cycl/enolpyr_Trfase_a/b"/>
</dbReference>
<feature type="domain" description="Enolpyruvate transferase" evidence="8">
    <location>
        <begin position="8"/>
        <end position="397"/>
    </location>
</feature>
<dbReference type="GO" id="GO:0005737">
    <property type="term" value="C:cytoplasm"/>
    <property type="evidence" value="ECO:0007669"/>
    <property type="project" value="UniProtKB-SubCell"/>
</dbReference>
<feature type="active site" description="Proton acceptor" evidence="7">
    <location>
        <position position="288"/>
    </location>
</feature>
<dbReference type="CDD" id="cd01556">
    <property type="entry name" value="EPSP_synthase"/>
    <property type="match status" value="1"/>
</dbReference>
<feature type="binding site" evidence="7">
    <location>
        <position position="20"/>
    </location>
    <ligand>
        <name>phosphoenolpyruvate</name>
        <dbReference type="ChEBI" id="CHEBI:58702"/>
    </ligand>
</feature>
<dbReference type="InterPro" id="IPR036968">
    <property type="entry name" value="Enolpyruvate_Tfrase_sf"/>
</dbReference>
<feature type="binding site" evidence="7">
    <location>
        <position position="164"/>
    </location>
    <ligand>
        <name>3-phosphoshikimate</name>
        <dbReference type="ChEBI" id="CHEBI:145989"/>
    </ligand>
</feature>
<feature type="binding site" evidence="7">
    <location>
        <position position="21"/>
    </location>
    <ligand>
        <name>3-phosphoshikimate</name>
        <dbReference type="ChEBI" id="CHEBI:145989"/>
    </ligand>
</feature>
<dbReference type="Pfam" id="PF00275">
    <property type="entry name" value="EPSP_synthase"/>
    <property type="match status" value="1"/>
</dbReference>